<feature type="transmembrane region" description="Helical" evidence="10">
    <location>
        <begin position="362"/>
        <end position="384"/>
    </location>
</feature>
<evidence type="ECO:0000256" key="3">
    <source>
        <dbReference type="ARBA" id="ARBA00007222"/>
    </source>
</evidence>
<evidence type="ECO:0000256" key="8">
    <source>
        <dbReference type="ARBA" id="ARBA00023136"/>
    </source>
</evidence>
<evidence type="ECO:0000256" key="9">
    <source>
        <dbReference type="ARBA" id="ARBA00093617"/>
    </source>
</evidence>
<gene>
    <name evidence="13" type="ORF">CBP51_08235</name>
</gene>
<keyword evidence="10" id="KW-1003">Cell membrane</keyword>
<dbReference type="EMBL" id="NHNI01000001">
    <property type="protein sequence ID" value="OZY86966.1"/>
    <property type="molecule type" value="Genomic_DNA"/>
</dbReference>
<comment type="pathway">
    <text evidence="2 10">Protein modification; protein glycosylation.</text>
</comment>
<feature type="transmembrane region" description="Helical" evidence="10">
    <location>
        <begin position="131"/>
        <end position="149"/>
    </location>
</feature>
<comment type="function">
    <text evidence="10">Protein O-mannosyltransferase that catalyzes the transfer of a single mannose residue from a polyprenol phospho-mannosyl lipidic donor to the hydroxyl group of selected serine and threonine residues in acceptor proteins.</text>
</comment>
<evidence type="ECO:0000256" key="6">
    <source>
        <dbReference type="ARBA" id="ARBA00022692"/>
    </source>
</evidence>
<comment type="subcellular location">
    <subcellularLocation>
        <location evidence="10">Cell membrane</location>
    </subcellularLocation>
    <subcellularLocation>
        <location evidence="1">Endomembrane system</location>
        <topology evidence="1">Multi-pass membrane protein</topology>
    </subcellularLocation>
</comment>
<evidence type="ECO:0000256" key="10">
    <source>
        <dbReference type="RuleBase" id="RU367007"/>
    </source>
</evidence>
<protein>
    <recommendedName>
        <fullName evidence="9 10">Polyprenol-phosphate-mannose--protein mannosyltransferase</fullName>
        <ecNumber evidence="10">2.4.1.-</ecNumber>
    </recommendedName>
</protein>
<comment type="caution">
    <text evidence="13">The sequence shown here is derived from an EMBL/GenBank/DDBJ whole genome shotgun (WGS) entry which is preliminary data.</text>
</comment>
<reference evidence="14" key="1">
    <citation type="submission" date="2017-05" db="EMBL/GenBank/DDBJ databases">
        <authorList>
            <person name="Barney B.M."/>
        </authorList>
    </citation>
    <scope>NUCLEOTIDE SEQUENCE [LARGE SCALE GENOMIC DNA]</scope>
    <source>
        <strain evidence="14">PSBB022</strain>
    </source>
</reference>
<dbReference type="Pfam" id="PF02366">
    <property type="entry name" value="PMT"/>
    <property type="match status" value="1"/>
</dbReference>
<dbReference type="AlphaFoldDB" id="A0A266QBF8"/>
<feature type="transmembrane region" description="Helical" evidence="10">
    <location>
        <begin position="12"/>
        <end position="30"/>
    </location>
</feature>
<feature type="transmembrane region" description="Helical" evidence="10">
    <location>
        <begin position="238"/>
        <end position="261"/>
    </location>
</feature>
<dbReference type="GO" id="GO:0004169">
    <property type="term" value="F:dolichyl-phosphate-mannose-protein mannosyltransferase activity"/>
    <property type="evidence" value="ECO:0007669"/>
    <property type="project" value="UniProtKB-UniRule"/>
</dbReference>
<accession>A0A266QBF8</accession>
<evidence type="ECO:0000256" key="1">
    <source>
        <dbReference type="ARBA" id="ARBA00004127"/>
    </source>
</evidence>
<keyword evidence="8 10" id="KW-0472">Membrane</keyword>
<evidence type="ECO:0000259" key="11">
    <source>
        <dbReference type="Pfam" id="PF02366"/>
    </source>
</evidence>
<evidence type="ECO:0000256" key="5">
    <source>
        <dbReference type="ARBA" id="ARBA00022679"/>
    </source>
</evidence>
<keyword evidence="7 10" id="KW-1133">Transmembrane helix</keyword>
<dbReference type="RefSeq" id="WP_078044041.1">
    <property type="nucleotide sequence ID" value="NZ_NHNI01000001.1"/>
</dbReference>
<evidence type="ECO:0000256" key="7">
    <source>
        <dbReference type="ARBA" id="ARBA00022989"/>
    </source>
</evidence>
<keyword evidence="5 10" id="KW-0808">Transferase</keyword>
<dbReference type="EC" id="2.4.1.-" evidence="10"/>
<name>A0A266QBF8_9GAMM</name>
<dbReference type="STRING" id="1209072.GCA_000766945_01540"/>
<keyword evidence="6 10" id="KW-0812">Transmembrane</keyword>
<organism evidence="13 14">
    <name type="scientific">Cellvibrio mixtus</name>
    <dbReference type="NCBI Taxonomy" id="39650"/>
    <lineage>
        <taxon>Bacteria</taxon>
        <taxon>Pseudomonadati</taxon>
        <taxon>Pseudomonadota</taxon>
        <taxon>Gammaproteobacteria</taxon>
        <taxon>Cellvibrionales</taxon>
        <taxon>Cellvibrionaceae</taxon>
        <taxon>Cellvibrio</taxon>
    </lineage>
</organism>
<feature type="transmembrane region" description="Helical" evidence="10">
    <location>
        <begin position="454"/>
        <end position="478"/>
    </location>
</feature>
<feature type="transmembrane region" description="Helical" evidence="10">
    <location>
        <begin position="105"/>
        <end position="124"/>
    </location>
</feature>
<dbReference type="Pfam" id="PF16192">
    <property type="entry name" value="PMT_4TMC"/>
    <property type="match status" value="1"/>
</dbReference>
<dbReference type="UniPathway" id="UPA00378"/>
<sequence length="500" mass="56984">MKLFLKTYARFIYPAVILIISLGIYFPFYGSPQAMFWDENYHVASAQKHIDGVMYMEPHPPLGKMLMAVGEVMFGGNGEIDKQKLLETDYLTGDNAPPAMTYKGFRWPSVIMMAFGVLFFYGIINAITQRAWLAAAFTSLVIFDNALVIHSRAAMLEGIQLFFILGALYYFVRVATDFIHHHKAILLKHYALLGVWIGLAIAVKVNAFILLLLFVMLFGVDQWSAIKQWQWRALIARLATTVPAGVIPVAAVFLAVFYVHIGMGTTIVKDRTYKASPEYLAQIRAGNTWSPSTFMLGMKDNLKYMSEYADGVPRLDVCKPDENGSYAMGWPLSKKTISYRWDKNTVDGKVVVKYKYLIGNPIVWFSVLGGIILSAGLIIGRYVYNNPIKDEKLFYWICAFTALYISYMVAILQIERVMYLYHYLVPLLFGAVNLALVFNYIYRDEVLANNKHTIINASLFALLVIAVFAFFSPFTYGFGLTEDQFEMRNWFSFWKLQVVR</sequence>
<keyword evidence="14" id="KW-1185">Reference proteome</keyword>
<evidence type="ECO:0000313" key="13">
    <source>
        <dbReference type="EMBL" id="OZY86966.1"/>
    </source>
</evidence>
<feature type="domain" description="ArnT-like N-terminal" evidence="11">
    <location>
        <begin position="17"/>
        <end position="261"/>
    </location>
</feature>
<keyword evidence="4 10" id="KW-0328">Glycosyltransferase</keyword>
<dbReference type="Proteomes" id="UP000216101">
    <property type="component" value="Unassembled WGS sequence"/>
</dbReference>
<feature type="domain" description="Protein O-mannosyl-transferase C-terminal four TM" evidence="12">
    <location>
        <begin position="320"/>
        <end position="494"/>
    </location>
</feature>
<evidence type="ECO:0000256" key="2">
    <source>
        <dbReference type="ARBA" id="ARBA00004922"/>
    </source>
</evidence>
<dbReference type="InterPro" id="IPR027005">
    <property type="entry name" value="PMT-like"/>
</dbReference>
<evidence type="ECO:0000256" key="4">
    <source>
        <dbReference type="ARBA" id="ARBA00022676"/>
    </source>
</evidence>
<dbReference type="GO" id="GO:0012505">
    <property type="term" value="C:endomembrane system"/>
    <property type="evidence" value="ECO:0007669"/>
    <property type="project" value="UniProtKB-SubCell"/>
</dbReference>
<evidence type="ECO:0000313" key="14">
    <source>
        <dbReference type="Proteomes" id="UP000216101"/>
    </source>
</evidence>
<dbReference type="PANTHER" id="PTHR10050">
    <property type="entry name" value="DOLICHYL-PHOSPHATE-MANNOSE--PROTEIN MANNOSYLTRANSFERASE"/>
    <property type="match status" value="1"/>
</dbReference>
<evidence type="ECO:0000259" key="12">
    <source>
        <dbReference type="Pfam" id="PF16192"/>
    </source>
</evidence>
<dbReference type="InterPro" id="IPR003342">
    <property type="entry name" value="ArnT-like_N"/>
</dbReference>
<dbReference type="InterPro" id="IPR032421">
    <property type="entry name" value="PMT_4TMC"/>
</dbReference>
<feature type="transmembrane region" description="Helical" evidence="10">
    <location>
        <begin position="155"/>
        <end position="172"/>
    </location>
</feature>
<feature type="transmembrane region" description="Helical" evidence="10">
    <location>
        <begin position="420"/>
        <end position="442"/>
    </location>
</feature>
<comment type="similarity">
    <text evidence="3 10">Belongs to the glycosyltransferase 39 family.</text>
</comment>
<feature type="transmembrane region" description="Helical" evidence="10">
    <location>
        <begin position="393"/>
        <end position="414"/>
    </location>
</feature>
<dbReference type="GO" id="GO:0005886">
    <property type="term" value="C:plasma membrane"/>
    <property type="evidence" value="ECO:0007669"/>
    <property type="project" value="UniProtKB-SubCell"/>
</dbReference>
<proteinExistence type="inferred from homology"/>